<evidence type="ECO:0000313" key="2">
    <source>
        <dbReference type="Proteomes" id="UP001145114"/>
    </source>
</evidence>
<evidence type="ECO:0000313" key="1">
    <source>
        <dbReference type="EMBL" id="KAJ1673564.1"/>
    </source>
</evidence>
<dbReference type="Proteomes" id="UP001145114">
    <property type="component" value="Unassembled WGS sequence"/>
</dbReference>
<sequence>MAHYTYHLYLQLYLPTIVNTASPAQLQSLEPAIEYFDLLAPELPLPSPGTNSSDSNDRLVQQRTLAYLRSKADNRFGPVQLECFGSTPSLSLEGYTMGRKKRYGKIAADTDARDTTSDGTNAEVAEGGSSHNSDIAKPHQIDTVPAGSIELVPDRSQTYDIGILHLYRGSKLQTDDHGSRGNSSSSSRSDAPERPPSSTSSECDAQT</sequence>
<accession>A0ACC1HGV4</accession>
<keyword evidence="2" id="KW-1185">Reference proteome</keyword>
<protein>
    <submittedName>
        <fullName evidence="1">Uncharacterized protein</fullName>
    </submittedName>
</protein>
<name>A0ACC1HGV4_9FUNG</name>
<gene>
    <name evidence="1" type="ORF">EV182_004994</name>
</gene>
<proteinExistence type="predicted"/>
<reference evidence="1" key="1">
    <citation type="submission" date="2022-06" db="EMBL/GenBank/DDBJ databases">
        <title>Phylogenomic reconstructions and comparative analyses of Kickxellomycotina fungi.</title>
        <authorList>
            <person name="Reynolds N.K."/>
            <person name="Stajich J.E."/>
            <person name="Barry K."/>
            <person name="Grigoriev I.V."/>
            <person name="Crous P."/>
            <person name="Smith M.E."/>
        </authorList>
    </citation>
    <scope>NUCLEOTIDE SEQUENCE</scope>
    <source>
        <strain evidence="1">RSA 2271</strain>
    </source>
</reference>
<comment type="caution">
    <text evidence="1">The sequence shown here is derived from an EMBL/GenBank/DDBJ whole genome shotgun (WGS) entry which is preliminary data.</text>
</comment>
<dbReference type="EMBL" id="JAMZIH010006802">
    <property type="protein sequence ID" value="KAJ1673564.1"/>
    <property type="molecule type" value="Genomic_DNA"/>
</dbReference>
<organism evidence="1 2">
    <name type="scientific">Spiromyces aspiralis</name>
    <dbReference type="NCBI Taxonomy" id="68401"/>
    <lineage>
        <taxon>Eukaryota</taxon>
        <taxon>Fungi</taxon>
        <taxon>Fungi incertae sedis</taxon>
        <taxon>Zoopagomycota</taxon>
        <taxon>Kickxellomycotina</taxon>
        <taxon>Kickxellomycetes</taxon>
        <taxon>Kickxellales</taxon>
        <taxon>Kickxellaceae</taxon>
        <taxon>Spiromyces</taxon>
    </lineage>
</organism>
<feature type="non-terminal residue" evidence="1">
    <location>
        <position position="207"/>
    </location>
</feature>